<evidence type="ECO:0000256" key="4">
    <source>
        <dbReference type="PROSITE-ProRule" id="PRU00146"/>
    </source>
</evidence>
<dbReference type="STRING" id="400682.A0A1X7UQB3"/>
<dbReference type="Pfam" id="PF09588">
    <property type="entry name" value="YqaJ"/>
    <property type="match status" value="1"/>
</dbReference>
<dbReference type="InterPro" id="IPR011604">
    <property type="entry name" value="PDDEXK-like_dom_sf"/>
</dbReference>
<evidence type="ECO:0000259" key="6">
    <source>
        <dbReference type="PROSITE" id="PS50016"/>
    </source>
</evidence>
<accession>A0A1X7UQB3</accession>
<reference evidence="7" key="1">
    <citation type="submission" date="2017-05" db="UniProtKB">
        <authorList>
            <consortium name="EnsemblMetazoa"/>
        </authorList>
    </citation>
    <scope>IDENTIFICATION</scope>
</reference>
<dbReference type="SUPFAM" id="SSF57903">
    <property type="entry name" value="FYVE/PHD zinc finger"/>
    <property type="match status" value="1"/>
</dbReference>
<organism evidence="7">
    <name type="scientific">Amphimedon queenslandica</name>
    <name type="common">Sponge</name>
    <dbReference type="NCBI Taxonomy" id="400682"/>
    <lineage>
        <taxon>Eukaryota</taxon>
        <taxon>Metazoa</taxon>
        <taxon>Porifera</taxon>
        <taxon>Demospongiae</taxon>
        <taxon>Heteroscleromorpha</taxon>
        <taxon>Haplosclerida</taxon>
        <taxon>Niphatidae</taxon>
        <taxon>Amphimedon</taxon>
    </lineage>
</organism>
<dbReference type="SUPFAM" id="SSF52980">
    <property type="entry name" value="Restriction endonuclease-like"/>
    <property type="match status" value="1"/>
</dbReference>
<sequence length="317" mass="37189">IHHYQQLLYRYDVPLEHHAQWKHLPHIELWPEVEFGDIYTYLINSKGIYTKETLKSYKSLEAYNYYTRQVISCPGDMILYLFVICSGWVGTVYLHSLTHGVSLMRAHVQPSQRLNDEAHDAWVAIKKDCSQKEKHTSFETRLSGLIINPLYPWIAASPNGISSCDCCGTKLLEIKCPYTIRDISPVSDKALSNRTYCLTKGVDHQVMLSRKHKYYTQIQCQLPVADIDTCDFVCWTYDGMFSFFCDYLLQELMTHHFKEQKVIHETITDEDKIYCFCKQEKPGRMVACDNEDCDIEWFHYECVSIKRKPKGEWFCPQ</sequence>
<keyword evidence="5" id="KW-1133">Transmembrane helix</keyword>
<dbReference type="eggNOG" id="KOG1973">
    <property type="taxonomic scope" value="Eukaryota"/>
</dbReference>
<dbReference type="Gene3D" id="3.30.40.10">
    <property type="entry name" value="Zinc/RING finger domain, C3HC4 (zinc finger)"/>
    <property type="match status" value="1"/>
</dbReference>
<evidence type="ECO:0000313" key="7">
    <source>
        <dbReference type="EnsemblMetazoa" id="Aqu2.1.30175_001"/>
    </source>
</evidence>
<dbReference type="PANTHER" id="PTHR47526">
    <property type="entry name" value="ATP-DEPENDENT DNA HELICASE"/>
    <property type="match status" value="1"/>
</dbReference>
<keyword evidence="1" id="KW-0479">Metal-binding</keyword>
<dbReference type="PANTHER" id="PTHR47526:SF3">
    <property type="entry name" value="PHD-TYPE DOMAIN-CONTAINING PROTEIN"/>
    <property type="match status" value="1"/>
</dbReference>
<dbReference type="PROSITE" id="PS50016">
    <property type="entry name" value="ZF_PHD_2"/>
    <property type="match status" value="1"/>
</dbReference>
<dbReference type="GO" id="GO:0006281">
    <property type="term" value="P:DNA repair"/>
    <property type="evidence" value="ECO:0007669"/>
    <property type="project" value="UniProtKB-ARBA"/>
</dbReference>
<dbReference type="InterPro" id="IPR011011">
    <property type="entry name" value="Znf_FYVE_PHD"/>
</dbReference>
<evidence type="ECO:0000256" key="1">
    <source>
        <dbReference type="ARBA" id="ARBA00022723"/>
    </source>
</evidence>
<keyword evidence="5" id="KW-0812">Transmembrane</keyword>
<dbReference type="InterPro" id="IPR011335">
    <property type="entry name" value="Restrct_endonuc-II-like"/>
</dbReference>
<protein>
    <recommendedName>
        <fullName evidence="6">PHD-type domain-containing protein</fullName>
    </recommendedName>
</protein>
<feature type="transmembrane region" description="Helical" evidence="5">
    <location>
        <begin position="77"/>
        <end position="95"/>
    </location>
</feature>
<dbReference type="OrthoDB" id="6775702at2759"/>
<feature type="domain" description="PHD-type" evidence="6">
    <location>
        <begin position="272"/>
        <end position="317"/>
    </location>
</feature>
<proteinExistence type="predicted"/>
<dbReference type="OMA" id="QKVIHET"/>
<keyword evidence="5" id="KW-0472">Membrane</keyword>
<keyword evidence="3" id="KW-0862">Zinc</keyword>
<evidence type="ECO:0000256" key="2">
    <source>
        <dbReference type="ARBA" id="ARBA00022771"/>
    </source>
</evidence>
<dbReference type="InterPro" id="IPR013083">
    <property type="entry name" value="Znf_RING/FYVE/PHD"/>
</dbReference>
<dbReference type="InterPro" id="IPR019080">
    <property type="entry name" value="YqaJ_viral_recombinase"/>
</dbReference>
<dbReference type="Pfam" id="PF00628">
    <property type="entry name" value="PHD"/>
    <property type="match status" value="1"/>
</dbReference>
<evidence type="ECO:0000256" key="3">
    <source>
        <dbReference type="ARBA" id="ARBA00022833"/>
    </source>
</evidence>
<dbReference type="CDD" id="cd15505">
    <property type="entry name" value="PHD_ING"/>
    <property type="match status" value="1"/>
</dbReference>
<dbReference type="InterPro" id="IPR019787">
    <property type="entry name" value="Znf_PHD-finger"/>
</dbReference>
<dbReference type="AlphaFoldDB" id="A0A1X7UQB3"/>
<dbReference type="EnsemblMetazoa" id="Aqu2.1.30175_001">
    <property type="protein sequence ID" value="Aqu2.1.30175_001"/>
    <property type="gene ID" value="Aqu2.1.30175"/>
</dbReference>
<keyword evidence="2 4" id="KW-0863">Zinc-finger</keyword>
<evidence type="ECO:0000256" key="5">
    <source>
        <dbReference type="SAM" id="Phobius"/>
    </source>
</evidence>
<dbReference type="SMART" id="SM00249">
    <property type="entry name" value="PHD"/>
    <property type="match status" value="1"/>
</dbReference>
<dbReference type="InterPro" id="IPR001965">
    <property type="entry name" value="Znf_PHD"/>
</dbReference>
<dbReference type="CDD" id="cd22343">
    <property type="entry name" value="PDDEXK_lambda_exonuclease-like"/>
    <property type="match status" value="1"/>
</dbReference>
<dbReference type="GO" id="GO:0008270">
    <property type="term" value="F:zinc ion binding"/>
    <property type="evidence" value="ECO:0007669"/>
    <property type="project" value="UniProtKB-KW"/>
</dbReference>
<dbReference type="InParanoid" id="A0A1X7UQB3"/>
<dbReference type="Gene3D" id="3.90.320.10">
    <property type="match status" value="1"/>
</dbReference>
<name>A0A1X7UQB3_AMPQE</name>